<evidence type="ECO:0000313" key="3">
    <source>
        <dbReference type="Proteomes" id="UP000291236"/>
    </source>
</evidence>
<evidence type="ECO:0000256" key="1">
    <source>
        <dbReference type="SAM" id="SignalP"/>
    </source>
</evidence>
<dbReference type="KEGG" id="sbf:JCM31447_314600"/>
<organism evidence="2 3">
    <name type="scientific">Fluviispira sanaruensis</name>
    <dbReference type="NCBI Taxonomy" id="2493639"/>
    <lineage>
        <taxon>Bacteria</taxon>
        <taxon>Pseudomonadati</taxon>
        <taxon>Bdellovibrionota</taxon>
        <taxon>Oligoflexia</taxon>
        <taxon>Silvanigrellales</taxon>
        <taxon>Silvanigrellaceae</taxon>
        <taxon>Fluviispira</taxon>
    </lineage>
</organism>
<feature type="signal peptide" evidence="1">
    <location>
        <begin position="1"/>
        <end position="21"/>
    </location>
</feature>
<keyword evidence="3" id="KW-1185">Reference proteome</keyword>
<evidence type="ECO:0000313" key="2">
    <source>
        <dbReference type="EMBL" id="BBH52170.1"/>
    </source>
</evidence>
<dbReference type="Proteomes" id="UP000291236">
    <property type="component" value="Chromosome"/>
</dbReference>
<dbReference type="EMBL" id="AP019368">
    <property type="protein sequence ID" value="BBH52170.1"/>
    <property type="molecule type" value="Genomic_DNA"/>
</dbReference>
<accession>A0A4P2VKG7</accession>
<dbReference type="OrthoDB" id="6300942at2"/>
<keyword evidence="1" id="KW-0732">Signal</keyword>
<sequence length="565" mass="63021">MQLLKKLYIPVCMFLPLSLLAKEQTQIKKIGEIRASNTDNSTPGNGMIKVFGMPMSFNCFKNNKDPKNIKFGNLSGQINFSRSVSLKDLSSVLNISAGAEISYASFSATANASYLKDVTDSRYTDNFTFIQTYSADANYDLPDDYGTDLLNQTAAKALAQQKFIEICGDSFIINSKAGASLITTVTLNFNSAQDKTEFDTNFKASISGIASITQAFKSAVSQKGISATLTVRAIQNGGDPRKLAHIFGKPSEAGYPINNCSKDNIQACNQIIDSIISYAQGDFQSGIDINNQNSLYYFNPAIEKYSSYGINDGTKPLTPETKNAIDYLNNQYHQDLENKIYLTKFYENVISDKQLQIFVPMSLRGDIKTLISKYEKLMDYSTKSLSNCFNGDANEKCLSFVEGVKIAHQNFANEGNLRKVYSIKSIIQAENMGNDKFLFIPASIYNTVPTQPYDFGFDPAKEKISGEYFVKSAILNALCTINFNPNIPGFLSALDNKYQVEPKPTQIICNQQSFQSIALSKELNMIGRVFNFNYFHPNLCAFDDPISRHWIKSINMFNNFEHNPI</sequence>
<dbReference type="RefSeq" id="WP_130606384.1">
    <property type="nucleotide sequence ID" value="NZ_AP019368.1"/>
</dbReference>
<feature type="chain" id="PRO_5020419862" evidence="1">
    <location>
        <begin position="22"/>
        <end position="565"/>
    </location>
</feature>
<name>A0A4P2VKG7_FLUSA</name>
<protein>
    <submittedName>
        <fullName evidence="2">Uncharacterized protein</fullName>
    </submittedName>
</protein>
<dbReference type="AlphaFoldDB" id="A0A4P2VKG7"/>
<proteinExistence type="predicted"/>
<gene>
    <name evidence="2" type="ORF">JCM31447_314600</name>
</gene>
<reference evidence="2 3" key="1">
    <citation type="submission" date="2018-12" db="EMBL/GenBank/DDBJ databases">
        <title>Rubrispira sanarue gen. nov., sp., nov., a member of the order Silvanigrellales, isolated from a brackish lake in Hamamatsu Japan.</title>
        <authorList>
            <person name="Maejima Y."/>
            <person name="Iino T."/>
            <person name="Muraguchi Y."/>
            <person name="Fukuda K."/>
            <person name="Nojiri H."/>
            <person name="Ohkuma M."/>
            <person name="Moriuchi R."/>
            <person name="Dohra H."/>
            <person name="Kimbara K."/>
            <person name="Shintani M."/>
        </authorList>
    </citation>
    <scope>NUCLEOTIDE SEQUENCE [LARGE SCALE GENOMIC DNA]</scope>
    <source>
        <strain evidence="2 3">RF1110005</strain>
    </source>
</reference>